<accession>A0A365Y5A0</accession>
<dbReference type="EMBL" id="QFFJ01000001">
    <property type="protein sequence ID" value="RBL93164.1"/>
    <property type="molecule type" value="Genomic_DNA"/>
</dbReference>
<name>A0A365Y5A0_9BACT</name>
<dbReference type="Proteomes" id="UP000253410">
    <property type="component" value="Unassembled WGS sequence"/>
</dbReference>
<protein>
    <submittedName>
        <fullName evidence="1">Uncharacterized protein</fullName>
    </submittedName>
</protein>
<evidence type="ECO:0000313" key="1">
    <source>
        <dbReference type="EMBL" id="RBL93164.1"/>
    </source>
</evidence>
<organism evidence="1 2">
    <name type="scientific">Chitinophaga flava</name>
    <dbReference type="NCBI Taxonomy" id="2259036"/>
    <lineage>
        <taxon>Bacteria</taxon>
        <taxon>Pseudomonadati</taxon>
        <taxon>Bacteroidota</taxon>
        <taxon>Chitinophagia</taxon>
        <taxon>Chitinophagales</taxon>
        <taxon>Chitinophagaceae</taxon>
        <taxon>Chitinophaga</taxon>
    </lineage>
</organism>
<evidence type="ECO:0000313" key="2">
    <source>
        <dbReference type="Proteomes" id="UP000253410"/>
    </source>
</evidence>
<gene>
    <name evidence="1" type="ORF">DF182_11495</name>
</gene>
<dbReference type="AlphaFoldDB" id="A0A365Y5A0"/>
<comment type="caution">
    <text evidence="1">The sequence shown here is derived from an EMBL/GenBank/DDBJ whole genome shotgun (WGS) entry which is preliminary data.</text>
</comment>
<keyword evidence="2" id="KW-1185">Reference proteome</keyword>
<sequence>MVVCCNDSIRWRNIARAADSILNPKTPAWKYPSFDNPEYILAFNSKVRSNNSNADNELFSGFLIYLKYTFLYECMKKKPEWGQRKNI</sequence>
<reference evidence="1 2" key="1">
    <citation type="submission" date="2018-05" db="EMBL/GenBank/DDBJ databases">
        <title>Chitinophaga sp. K3CV102501T nov., isolated from isolated from a monsoon evergreen broad-leaved forest soil.</title>
        <authorList>
            <person name="Lv Y."/>
        </authorList>
    </citation>
    <scope>NUCLEOTIDE SEQUENCE [LARGE SCALE GENOMIC DNA]</scope>
    <source>
        <strain evidence="1 2">GDMCC 1.1325</strain>
    </source>
</reference>
<proteinExistence type="predicted"/>